<protein>
    <submittedName>
        <fullName evidence="2">Uncharacterized protein</fullName>
    </submittedName>
</protein>
<gene>
    <name evidence="2" type="ORF">PGLA1383_LOCUS14338</name>
</gene>
<evidence type="ECO:0000256" key="1">
    <source>
        <dbReference type="SAM" id="MobiDB-lite"/>
    </source>
</evidence>
<feature type="compositionally biased region" description="Polar residues" evidence="1">
    <location>
        <begin position="270"/>
        <end position="288"/>
    </location>
</feature>
<feature type="compositionally biased region" description="Low complexity" evidence="1">
    <location>
        <begin position="211"/>
        <end position="233"/>
    </location>
</feature>
<feature type="region of interest" description="Disordered" evidence="1">
    <location>
        <begin position="1"/>
        <end position="187"/>
    </location>
</feature>
<feature type="region of interest" description="Disordered" evidence="1">
    <location>
        <begin position="204"/>
        <end position="291"/>
    </location>
</feature>
<dbReference type="AlphaFoldDB" id="A0A813E6I2"/>
<feature type="compositionally biased region" description="Polar residues" evidence="1">
    <location>
        <begin position="123"/>
        <end position="133"/>
    </location>
</feature>
<name>A0A813E6I2_POLGL</name>
<comment type="caution">
    <text evidence="2">The sequence shown here is derived from an EMBL/GenBank/DDBJ whole genome shotgun (WGS) entry which is preliminary data.</text>
</comment>
<evidence type="ECO:0000313" key="2">
    <source>
        <dbReference type="EMBL" id="CAE8595846.1"/>
    </source>
</evidence>
<dbReference type="Proteomes" id="UP000654075">
    <property type="component" value="Unassembled WGS sequence"/>
</dbReference>
<proteinExistence type="predicted"/>
<sequence length="307" mass="31526">MCSRPGTSHGEADLRSLALGSPFSGVTGRPCTPQAQVGGMDSEGQGPLLAGWIRVAPSRPGFRPSTSEGGAPNSARPRDASAVGQEDAFPTPRSLRSRGSRAPGTASGERPQMDPVLRGATKRCSTAPNSAPVNQARGLRLDSRGLGVSTRENSAPGGGSPRRCGWGPAVPARGASRQRCAPLSGPSWVVDDFDAPLAVRSAAPPEVLQLPEPAALPKESSPSASLSSQSSKPPSLPATGGSTPFRAGKSKGAFRANTCAETGAPAASVERTSSVITGGNPRPKSSPTEYEADFAFADRYRRFLDDA</sequence>
<dbReference type="EMBL" id="CAJNNV010008165">
    <property type="protein sequence ID" value="CAE8595846.1"/>
    <property type="molecule type" value="Genomic_DNA"/>
</dbReference>
<organism evidence="2 3">
    <name type="scientific">Polarella glacialis</name>
    <name type="common">Dinoflagellate</name>
    <dbReference type="NCBI Taxonomy" id="89957"/>
    <lineage>
        <taxon>Eukaryota</taxon>
        <taxon>Sar</taxon>
        <taxon>Alveolata</taxon>
        <taxon>Dinophyceae</taxon>
        <taxon>Suessiales</taxon>
        <taxon>Suessiaceae</taxon>
        <taxon>Polarella</taxon>
    </lineage>
</organism>
<evidence type="ECO:0000313" key="3">
    <source>
        <dbReference type="Proteomes" id="UP000654075"/>
    </source>
</evidence>
<keyword evidence="3" id="KW-1185">Reference proteome</keyword>
<accession>A0A813E6I2</accession>
<reference evidence="2" key="1">
    <citation type="submission" date="2021-02" db="EMBL/GenBank/DDBJ databases">
        <authorList>
            <person name="Dougan E. K."/>
            <person name="Rhodes N."/>
            <person name="Thang M."/>
            <person name="Chan C."/>
        </authorList>
    </citation>
    <scope>NUCLEOTIDE SEQUENCE</scope>
</reference>